<feature type="transmembrane region" description="Helical" evidence="1">
    <location>
        <begin position="177"/>
        <end position="198"/>
    </location>
</feature>
<evidence type="ECO:0000256" key="1">
    <source>
        <dbReference type="SAM" id="Phobius"/>
    </source>
</evidence>
<comment type="caution">
    <text evidence="2">The sequence shown here is derived from an EMBL/GenBank/DDBJ whole genome shotgun (WGS) entry which is preliminary data.</text>
</comment>
<name>A0A1E3AWQ5_9FIRM</name>
<accession>A0A1E3AWQ5</accession>
<reference evidence="2 3" key="1">
    <citation type="submission" date="2016-07" db="EMBL/GenBank/DDBJ databases">
        <title>Characterization of isolates of Eisenbergiella tayi derived from blood cultures, using whole genome sequencing.</title>
        <authorList>
            <person name="Burdz T."/>
            <person name="Wiebe D."/>
            <person name="Huynh C."/>
            <person name="Bernard K."/>
        </authorList>
    </citation>
    <scope>NUCLEOTIDE SEQUENCE [LARGE SCALE GENOMIC DNA]</scope>
    <source>
        <strain evidence="2 3">NML 120489</strain>
    </source>
</reference>
<protein>
    <submittedName>
        <fullName evidence="2">Uncharacterized protein</fullName>
    </submittedName>
</protein>
<gene>
    <name evidence="2" type="ORF">BEH84_00863</name>
</gene>
<evidence type="ECO:0000313" key="3">
    <source>
        <dbReference type="Proteomes" id="UP000095003"/>
    </source>
</evidence>
<feature type="transmembrane region" description="Helical" evidence="1">
    <location>
        <begin position="35"/>
        <end position="55"/>
    </location>
</feature>
<feature type="transmembrane region" description="Helical" evidence="1">
    <location>
        <begin position="145"/>
        <end position="165"/>
    </location>
</feature>
<feature type="transmembrane region" description="Helical" evidence="1">
    <location>
        <begin position="377"/>
        <end position="396"/>
    </location>
</feature>
<dbReference type="AlphaFoldDB" id="A0A1E3AWQ5"/>
<keyword evidence="1" id="KW-0812">Transmembrane</keyword>
<keyword evidence="1" id="KW-1133">Transmembrane helix</keyword>
<feature type="transmembrane region" description="Helical" evidence="1">
    <location>
        <begin position="62"/>
        <end position="81"/>
    </location>
</feature>
<feature type="transmembrane region" description="Helical" evidence="1">
    <location>
        <begin position="255"/>
        <end position="275"/>
    </location>
</feature>
<dbReference type="Proteomes" id="UP000095003">
    <property type="component" value="Unassembled WGS sequence"/>
</dbReference>
<organism evidence="2 3">
    <name type="scientific">Eisenbergiella tayi</name>
    <dbReference type="NCBI Taxonomy" id="1432052"/>
    <lineage>
        <taxon>Bacteria</taxon>
        <taxon>Bacillati</taxon>
        <taxon>Bacillota</taxon>
        <taxon>Clostridia</taxon>
        <taxon>Lachnospirales</taxon>
        <taxon>Lachnospiraceae</taxon>
        <taxon>Eisenbergiella</taxon>
    </lineage>
</organism>
<sequence>MQKLLSKTEIKMVIYSIKDFFCPDLCKGRLAILDIYLRIMCFLYPLYLGDAKIFVSFSEKEFLYYILTLLTALLYLFFPLQKGKTARKRLCRIDSILLLLAVLFIIKGSIRIILQEDNFETDIFFVCLIVTFFLLKSFSGNFVHYLNLVLFSSFLLYLDMLYYYLTERQGILGADILLRQPEAASWLLFSFCISSVLYEKGCITGWRNFYLLVSILGSVVLFLFGNIAAICMAGVFLLLLPLFYQPTVTLIKRNLVLCFVFLGIMTNLPLLQYLTDVTLHENILTRYGIYIDLFLLCLGRGIKAYWKKVPCNRNPEAVLMRKFQKWYKQSFFIIVSFALLLFTGGSRMLDIPDNLGNEFIRQLYMNLNNDIYKNNSFAQNILINYGLIGFVLWLYLLMEIFKKFKKHQNENREDKKICQVLAVTFLFATFFYPVGPFCAPVSIILISFALTECNGNQVNSKVSASFGDETDNEKNIIFNKCGSNEILL</sequence>
<keyword evidence="1" id="KW-0472">Membrane</keyword>
<proteinExistence type="predicted"/>
<feature type="transmembrane region" description="Helical" evidence="1">
    <location>
        <begin position="210"/>
        <end position="243"/>
    </location>
</feature>
<evidence type="ECO:0000313" key="2">
    <source>
        <dbReference type="EMBL" id="ODM13148.1"/>
    </source>
</evidence>
<feature type="transmembrane region" description="Helical" evidence="1">
    <location>
        <begin position="417"/>
        <end position="450"/>
    </location>
</feature>
<feature type="transmembrane region" description="Helical" evidence="1">
    <location>
        <begin position="287"/>
        <end position="306"/>
    </location>
</feature>
<dbReference type="EMBL" id="MCGI01000001">
    <property type="protein sequence ID" value="ODM13148.1"/>
    <property type="molecule type" value="Genomic_DNA"/>
</dbReference>
<feature type="transmembrane region" description="Helical" evidence="1">
    <location>
        <begin position="93"/>
        <end position="114"/>
    </location>
</feature>
<feature type="transmembrane region" description="Helical" evidence="1">
    <location>
        <begin position="326"/>
        <end position="345"/>
    </location>
</feature>